<dbReference type="PANTHER" id="PTHR43255">
    <property type="entry name" value="IRON-SULFUR-BINDING OXIDOREDUCTASE FADF-RELATED-RELATED"/>
    <property type="match status" value="1"/>
</dbReference>
<keyword evidence="9" id="KW-1185">Reference proteome</keyword>
<name>A0A7W8CPY7_9BACL</name>
<keyword evidence="4" id="KW-0408">Iron</keyword>
<dbReference type="GO" id="GO:0016491">
    <property type="term" value="F:oxidoreductase activity"/>
    <property type="evidence" value="ECO:0007669"/>
    <property type="project" value="UniProtKB-KW"/>
</dbReference>
<dbReference type="PROSITE" id="PS00198">
    <property type="entry name" value="4FE4S_FER_1"/>
    <property type="match status" value="1"/>
</dbReference>
<dbReference type="Pfam" id="PF02754">
    <property type="entry name" value="CCG"/>
    <property type="match status" value="2"/>
</dbReference>
<evidence type="ECO:0000313" key="9">
    <source>
        <dbReference type="Proteomes" id="UP000525923"/>
    </source>
</evidence>
<dbReference type="AlphaFoldDB" id="A0A7W8CPY7"/>
<accession>A0A7W8CPY7</accession>
<dbReference type="RefSeq" id="WP_135500810.1">
    <property type="nucleotide sequence ID" value="NZ_JACHHE010000002.1"/>
</dbReference>
<proteinExistence type="predicted"/>
<dbReference type="SUPFAM" id="SSF103501">
    <property type="entry name" value="Respiratory nitrate reductase 1 gamma chain"/>
    <property type="match status" value="1"/>
</dbReference>
<feature type="transmembrane region" description="Helical" evidence="6">
    <location>
        <begin position="71"/>
        <end position="92"/>
    </location>
</feature>
<dbReference type="EMBL" id="JACHHE010000002">
    <property type="protein sequence ID" value="MBB5179487.1"/>
    <property type="molecule type" value="Genomic_DNA"/>
</dbReference>
<dbReference type="SUPFAM" id="SSF46548">
    <property type="entry name" value="alpha-helical ferredoxin"/>
    <property type="match status" value="1"/>
</dbReference>
<evidence type="ECO:0000256" key="1">
    <source>
        <dbReference type="ARBA" id="ARBA00022485"/>
    </source>
</evidence>
<keyword evidence="1" id="KW-0004">4Fe-4S</keyword>
<dbReference type="PANTHER" id="PTHR43255:SF1">
    <property type="entry name" value="IRON-SULFUR-BINDING OXIDOREDUCTASE FADF-RELATED"/>
    <property type="match status" value="1"/>
</dbReference>
<evidence type="ECO:0000256" key="4">
    <source>
        <dbReference type="ARBA" id="ARBA00023004"/>
    </source>
</evidence>
<keyword evidence="3" id="KW-0560">Oxidoreductase</keyword>
<dbReference type="OrthoDB" id="9794954at2"/>
<comment type="caution">
    <text evidence="8">The sequence shown here is derived from an EMBL/GenBank/DDBJ whole genome shotgun (WGS) entry which is preliminary data.</text>
</comment>
<feature type="transmembrane region" description="Helical" evidence="6">
    <location>
        <begin position="199"/>
        <end position="219"/>
    </location>
</feature>
<dbReference type="Gene3D" id="1.10.1060.10">
    <property type="entry name" value="Alpha-helical ferredoxin"/>
    <property type="match status" value="1"/>
</dbReference>
<dbReference type="GO" id="GO:0046872">
    <property type="term" value="F:metal ion binding"/>
    <property type="evidence" value="ECO:0007669"/>
    <property type="project" value="UniProtKB-KW"/>
</dbReference>
<organism evidence="8 9">
    <name type="scientific">Planococcus koreensis</name>
    <dbReference type="NCBI Taxonomy" id="112331"/>
    <lineage>
        <taxon>Bacteria</taxon>
        <taxon>Bacillati</taxon>
        <taxon>Bacillota</taxon>
        <taxon>Bacilli</taxon>
        <taxon>Bacillales</taxon>
        <taxon>Caryophanaceae</taxon>
        <taxon>Planococcus</taxon>
    </lineage>
</organism>
<reference evidence="8 9" key="1">
    <citation type="submission" date="2020-08" db="EMBL/GenBank/DDBJ databases">
        <title>Genomic Encyclopedia of Type Strains, Phase IV (KMG-IV): sequencing the most valuable type-strain genomes for metagenomic binning, comparative biology and taxonomic classification.</title>
        <authorList>
            <person name="Goeker M."/>
        </authorList>
    </citation>
    <scope>NUCLEOTIDE SEQUENCE [LARGE SCALE GENOMIC DNA]</scope>
    <source>
        <strain evidence="8 9">DSM 15895</strain>
    </source>
</reference>
<dbReference type="Proteomes" id="UP000525923">
    <property type="component" value="Unassembled WGS sequence"/>
</dbReference>
<evidence type="ECO:0000256" key="5">
    <source>
        <dbReference type="ARBA" id="ARBA00023014"/>
    </source>
</evidence>
<protein>
    <submittedName>
        <fullName evidence="8">Fe-S oxidoreductase</fullName>
    </submittedName>
</protein>
<keyword evidence="6" id="KW-1133">Transmembrane helix</keyword>
<gene>
    <name evidence="8" type="ORF">HNQ44_000911</name>
</gene>
<feature type="transmembrane region" description="Helical" evidence="6">
    <location>
        <begin position="150"/>
        <end position="171"/>
    </location>
</feature>
<keyword evidence="6" id="KW-0812">Transmembrane</keyword>
<feature type="transmembrane region" description="Helical" evidence="6">
    <location>
        <begin position="6"/>
        <end position="27"/>
    </location>
</feature>
<dbReference type="GO" id="GO:0051539">
    <property type="term" value="F:4 iron, 4 sulfur cluster binding"/>
    <property type="evidence" value="ECO:0007669"/>
    <property type="project" value="UniProtKB-KW"/>
</dbReference>
<evidence type="ECO:0000313" key="8">
    <source>
        <dbReference type="EMBL" id="MBB5179487.1"/>
    </source>
</evidence>
<dbReference type="InterPro" id="IPR017896">
    <property type="entry name" value="4Fe4S_Fe-S-bd"/>
</dbReference>
<evidence type="ECO:0000256" key="3">
    <source>
        <dbReference type="ARBA" id="ARBA00023002"/>
    </source>
</evidence>
<sequence length="712" mass="80765">MEPLLIANWILFLAITGYAVYLFIYLLKTRYDFIKLGKKVEFEDNFNERLRKVMVNVFGQKKLMKDKKSGTIHVMFFYGFLLVQASAIDFIIKGLVPGAHLPLGPLYPAFTFFQEIVTLTILVAVVWAFYRRYIEKLVRLKRGWKSGLVLIFIGGLMVSVLVGNGASMIWLDHERAWTEPVASLFATLFAGLPETAAATIFYVMWWAHLLFLLTFLVYVPQSKHAHLIFGPVNTWFHRVDHVGRLKPINFEEMEDEEDEDAMPSFGVGKITDFTQSQMIDFYACVECGRCTNMCPATGTGKMLSPMDLITKLRDNLTNTGAVVTRQKPWVPAMAFNNSQGNQLAMAAGAEGISIDELYSPSLIGDVITEEEIWACTTCRNCEDQCPVMNEHVDKIIDLRRYLVMTEGKMDKDAQRAMTNIEKQGNPWGLNRKEKENWRDAREDVHIPTVKEMNKAGEEFEFLFWVGSMGSFDSRSQKIALSFARLMNEAGVKFAILGNKEKNSGDTPRRLGNEFLFQELATANIQEFEKAEIKKIVTIDPHAYNIFKNEYPDFGFKAEVYHHTEMLFELVQEGRLKPQFPVNEKITFHDSCYLGRYNDVYDAPREILKAIEGVELVEMVRNRQDGMCCGAGGGLMWMEEDAGHRVNVARTEQALEVSPTIISSGCPYCLTMLSDGTKAKEVEDEVGTYDVAELLEMAVIGKQAPVVEETIVQ</sequence>
<dbReference type="GO" id="GO:0005886">
    <property type="term" value="C:plasma membrane"/>
    <property type="evidence" value="ECO:0007669"/>
    <property type="project" value="TreeGrafter"/>
</dbReference>
<feature type="transmembrane region" description="Helical" evidence="6">
    <location>
        <begin position="112"/>
        <end position="130"/>
    </location>
</feature>
<dbReference type="Gene3D" id="1.20.950.20">
    <property type="entry name" value="Transmembrane di-heme cytochromes, Chain C"/>
    <property type="match status" value="1"/>
</dbReference>
<dbReference type="InterPro" id="IPR036197">
    <property type="entry name" value="NarG-like_sf"/>
</dbReference>
<keyword evidence="6" id="KW-0472">Membrane</keyword>
<dbReference type="PROSITE" id="PS51379">
    <property type="entry name" value="4FE4S_FER_2"/>
    <property type="match status" value="1"/>
</dbReference>
<dbReference type="Pfam" id="PF13183">
    <property type="entry name" value="Fer4_8"/>
    <property type="match status" value="1"/>
</dbReference>
<evidence type="ECO:0000256" key="2">
    <source>
        <dbReference type="ARBA" id="ARBA00022723"/>
    </source>
</evidence>
<dbReference type="InterPro" id="IPR017900">
    <property type="entry name" value="4Fe4S_Fe_S_CS"/>
</dbReference>
<keyword evidence="5" id="KW-0411">Iron-sulfur</keyword>
<evidence type="ECO:0000259" key="7">
    <source>
        <dbReference type="PROSITE" id="PS51379"/>
    </source>
</evidence>
<evidence type="ECO:0000256" key="6">
    <source>
        <dbReference type="SAM" id="Phobius"/>
    </source>
</evidence>
<keyword evidence="2" id="KW-0479">Metal-binding</keyword>
<dbReference type="InterPro" id="IPR051460">
    <property type="entry name" value="HdrC_iron-sulfur_subunit"/>
</dbReference>
<dbReference type="InterPro" id="IPR009051">
    <property type="entry name" value="Helical_ferredxn"/>
</dbReference>
<dbReference type="InterPro" id="IPR004017">
    <property type="entry name" value="Cys_rich_dom"/>
</dbReference>
<feature type="domain" description="4Fe-4S ferredoxin-type" evidence="7">
    <location>
        <begin position="275"/>
        <end position="305"/>
    </location>
</feature>